<dbReference type="Gene3D" id="3.30.450.30">
    <property type="entry name" value="Dynein light chain 2a, cytoplasmic"/>
    <property type="match status" value="1"/>
</dbReference>
<evidence type="ECO:0000259" key="2">
    <source>
        <dbReference type="SMART" id="SM00960"/>
    </source>
</evidence>
<comment type="similarity">
    <text evidence="1">Belongs to the GAMAD family.</text>
</comment>
<evidence type="ECO:0000256" key="1">
    <source>
        <dbReference type="ARBA" id="ARBA00007191"/>
    </source>
</evidence>
<sequence length="105" mass="11506">MSTSEAPAAAHPNLQELQETVSRLSSHKGVEAVLILNRNGDIIAESSSSGKETAMQVGKLLQAARTFVQTTAPDDEVSFLQLRTQQRRELYVAPHEGYVLAVMKR</sequence>
<reference evidence="3" key="1">
    <citation type="submission" date="2021-01" db="EMBL/GenBank/DDBJ databases">
        <authorList>
            <person name="Corre E."/>
            <person name="Pelletier E."/>
            <person name="Niang G."/>
            <person name="Scheremetjew M."/>
            <person name="Finn R."/>
            <person name="Kale V."/>
            <person name="Holt S."/>
            <person name="Cochrane G."/>
            <person name="Meng A."/>
            <person name="Brown T."/>
            <person name="Cohen L."/>
        </authorList>
    </citation>
    <scope>NUCLEOTIDE SEQUENCE</scope>
    <source>
        <strain evidence="3">CCMP127</strain>
    </source>
</reference>
<dbReference type="InterPro" id="IPR004942">
    <property type="entry name" value="Roadblock/LAMTOR2_dom"/>
</dbReference>
<accession>A0A7S3L790</accession>
<evidence type="ECO:0000313" key="3">
    <source>
        <dbReference type="EMBL" id="CAE0411797.1"/>
    </source>
</evidence>
<dbReference type="AlphaFoldDB" id="A0A7S3L790"/>
<gene>
    <name evidence="3" type="ORF">ACOF00016_LOCUS9083</name>
</gene>
<protein>
    <recommendedName>
        <fullName evidence="2">Roadblock/LAMTOR2 domain-containing protein</fullName>
    </recommendedName>
</protein>
<feature type="domain" description="Roadblock/LAMTOR2" evidence="2">
    <location>
        <begin position="17"/>
        <end position="104"/>
    </location>
</feature>
<dbReference type="SMART" id="SM00960">
    <property type="entry name" value="Robl_LC7"/>
    <property type="match status" value="1"/>
</dbReference>
<proteinExistence type="inferred from homology"/>
<dbReference type="SUPFAM" id="SSF103196">
    <property type="entry name" value="Roadblock/LC7 domain"/>
    <property type="match status" value="1"/>
</dbReference>
<dbReference type="Pfam" id="PF03259">
    <property type="entry name" value="Robl_LC7"/>
    <property type="match status" value="1"/>
</dbReference>
<name>A0A7S3L790_9STRA</name>
<organism evidence="3">
    <name type="scientific">Amphora coffeiformis</name>
    <dbReference type="NCBI Taxonomy" id="265554"/>
    <lineage>
        <taxon>Eukaryota</taxon>
        <taxon>Sar</taxon>
        <taxon>Stramenopiles</taxon>
        <taxon>Ochrophyta</taxon>
        <taxon>Bacillariophyta</taxon>
        <taxon>Bacillariophyceae</taxon>
        <taxon>Bacillariophycidae</taxon>
        <taxon>Thalassiophysales</taxon>
        <taxon>Catenulaceae</taxon>
        <taxon>Amphora</taxon>
    </lineage>
</organism>
<dbReference type="PANTHER" id="PTHR10779">
    <property type="entry name" value="DYNEIN LIGHT CHAIN ROADBLOCK"/>
    <property type="match status" value="1"/>
</dbReference>
<dbReference type="EMBL" id="HBIM01010941">
    <property type="protein sequence ID" value="CAE0411797.1"/>
    <property type="molecule type" value="Transcribed_RNA"/>
</dbReference>